<dbReference type="EMBL" id="CP046401">
    <property type="protein sequence ID" value="QGY44306.1"/>
    <property type="molecule type" value="Genomic_DNA"/>
</dbReference>
<dbReference type="Pfam" id="PF13231">
    <property type="entry name" value="PMT_2"/>
    <property type="match status" value="1"/>
</dbReference>
<dbReference type="InterPro" id="IPR038731">
    <property type="entry name" value="RgtA/B/C-like"/>
</dbReference>
<dbReference type="AlphaFoldDB" id="A0A6I6JMY0"/>
<dbReference type="InterPro" id="IPR052346">
    <property type="entry name" value="O-mannosyl-transferase_TMTC"/>
</dbReference>
<feature type="transmembrane region" description="Helical" evidence="4">
    <location>
        <begin position="211"/>
        <end position="229"/>
    </location>
</feature>
<dbReference type="PROSITE" id="PS50005">
    <property type="entry name" value="TPR"/>
    <property type="match status" value="4"/>
</dbReference>
<dbReference type="Proteomes" id="UP000428260">
    <property type="component" value="Chromosome"/>
</dbReference>
<dbReference type="PANTHER" id="PTHR44227:SF3">
    <property type="entry name" value="PROTEIN O-MANNOSYL-TRANSFERASE TMTC4"/>
    <property type="match status" value="1"/>
</dbReference>
<feature type="transmembrane region" description="Helical" evidence="4">
    <location>
        <begin position="167"/>
        <end position="191"/>
    </location>
</feature>
<feature type="transmembrane region" description="Helical" evidence="4">
    <location>
        <begin position="87"/>
        <end position="107"/>
    </location>
</feature>
<reference evidence="6 7" key="1">
    <citation type="submission" date="2019-11" db="EMBL/GenBank/DDBJ databases">
        <authorList>
            <person name="Zheng R.K."/>
            <person name="Sun C.M."/>
        </authorList>
    </citation>
    <scope>NUCLEOTIDE SEQUENCE [LARGE SCALE GENOMIC DNA]</scope>
    <source>
        <strain evidence="6 7">WC007</strain>
    </source>
</reference>
<dbReference type="KEGG" id="mcos:GM418_11750"/>
<dbReference type="Pfam" id="PF13181">
    <property type="entry name" value="TPR_8"/>
    <property type="match status" value="2"/>
</dbReference>
<feature type="transmembrane region" description="Helical" evidence="4">
    <location>
        <begin position="143"/>
        <end position="160"/>
    </location>
</feature>
<dbReference type="InterPro" id="IPR019734">
    <property type="entry name" value="TPR_rpt"/>
</dbReference>
<keyword evidence="4" id="KW-0812">Transmembrane</keyword>
<feature type="transmembrane region" description="Helical" evidence="4">
    <location>
        <begin position="306"/>
        <end position="327"/>
    </location>
</feature>
<feature type="repeat" description="TPR" evidence="3">
    <location>
        <begin position="476"/>
        <end position="509"/>
    </location>
</feature>
<dbReference type="SMART" id="SM00028">
    <property type="entry name" value="TPR"/>
    <property type="match status" value="5"/>
</dbReference>
<feature type="transmembrane region" description="Helical" evidence="4">
    <location>
        <begin position="7"/>
        <end position="25"/>
    </location>
</feature>
<feature type="transmembrane region" description="Helical" evidence="4">
    <location>
        <begin position="339"/>
        <end position="358"/>
    </location>
</feature>
<gene>
    <name evidence="6" type="ORF">GM418_11750</name>
</gene>
<keyword evidence="4" id="KW-1133">Transmembrane helix</keyword>
<keyword evidence="1" id="KW-0677">Repeat</keyword>
<dbReference type="PROSITE" id="PS50293">
    <property type="entry name" value="TPR_REGION"/>
    <property type="match status" value="1"/>
</dbReference>
<dbReference type="PANTHER" id="PTHR44227">
    <property type="match status" value="1"/>
</dbReference>
<feature type="repeat" description="TPR" evidence="3">
    <location>
        <begin position="510"/>
        <end position="543"/>
    </location>
</feature>
<dbReference type="Gene3D" id="1.25.40.10">
    <property type="entry name" value="Tetratricopeptide repeat domain"/>
    <property type="match status" value="2"/>
</dbReference>
<feature type="transmembrane region" description="Helical" evidence="4">
    <location>
        <begin position="241"/>
        <end position="262"/>
    </location>
</feature>
<evidence type="ECO:0000259" key="5">
    <source>
        <dbReference type="Pfam" id="PF13231"/>
    </source>
</evidence>
<feature type="transmembrane region" description="Helical" evidence="4">
    <location>
        <begin position="365"/>
        <end position="387"/>
    </location>
</feature>
<feature type="repeat" description="TPR" evidence="3">
    <location>
        <begin position="544"/>
        <end position="577"/>
    </location>
</feature>
<organism evidence="6 7">
    <name type="scientific">Maribellus comscasis</name>
    <dbReference type="NCBI Taxonomy" id="2681766"/>
    <lineage>
        <taxon>Bacteria</taxon>
        <taxon>Pseudomonadati</taxon>
        <taxon>Bacteroidota</taxon>
        <taxon>Bacteroidia</taxon>
        <taxon>Marinilabiliales</taxon>
        <taxon>Prolixibacteraceae</taxon>
        <taxon>Maribellus</taxon>
    </lineage>
</organism>
<evidence type="ECO:0000313" key="7">
    <source>
        <dbReference type="Proteomes" id="UP000428260"/>
    </source>
</evidence>
<dbReference type="SUPFAM" id="SSF48452">
    <property type="entry name" value="TPR-like"/>
    <property type="match status" value="1"/>
</dbReference>
<evidence type="ECO:0000256" key="2">
    <source>
        <dbReference type="ARBA" id="ARBA00022803"/>
    </source>
</evidence>
<dbReference type="Pfam" id="PF00515">
    <property type="entry name" value="TPR_1"/>
    <property type="match status" value="2"/>
</dbReference>
<dbReference type="InterPro" id="IPR011990">
    <property type="entry name" value="TPR-like_helical_dom_sf"/>
</dbReference>
<evidence type="ECO:0000256" key="1">
    <source>
        <dbReference type="ARBA" id="ARBA00022737"/>
    </source>
</evidence>
<keyword evidence="7" id="KW-1185">Reference proteome</keyword>
<feature type="domain" description="Glycosyltransferase RgtA/B/C/D-like" evidence="5">
    <location>
        <begin position="75"/>
        <end position="221"/>
    </location>
</feature>
<sequence>MRFALKSYHYILILAIINAFTFYQASLNDWVNWDDHNYILNNYLIHGISFSGILDIFKTPQVMGNYHPVTLLSYALEYEFAGPNARVFHVTNIILHTINSVLVFVFIRRLLGNKEWAFFVALLFAIHPMHLESVAWISARKDLLFTMFMFSGLILYVKYMENKNWNTYLLIFVFFMLSLLSKGMAIVFPALLILTDYLKGNISKKNSFEKIPFFALAIIFLWIGVKAQRTDGAMLPVSESFTLNNLFFSNYGLLIYFVKFFVPYNISAFHPYPGLDHNVIPRYFYYSIILIPVLIYILVKSFKKMPVVFFGFSFFLISIAPVIQFFPFGKALYAERYTYVSYIGLFVVLVYVFSRVYSKISQKYVLFKSVVAQIGVFWLGILAYITFTSAQYWENSDTLWTNVIEKYPNHYFAYGNRANDEPDPQKAITDYTKCIDLNPGFYEAYNNRGLKYYQLRDFEKALQDFNKTLEINPKYVKANINLGMLYTNAGKNQEALQAFNRAIQSDSGNELAYFNRGALFLIMNDMNRALDDFNRAIEINQNVHQFYEERGRTYLILNKKRLAKKDFETALKLNPDSQKSKKFIEEFFD</sequence>
<evidence type="ECO:0000313" key="6">
    <source>
        <dbReference type="EMBL" id="QGY44306.1"/>
    </source>
</evidence>
<accession>A0A6I6JMY0</accession>
<evidence type="ECO:0000256" key="3">
    <source>
        <dbReference type="PROSITE-ProRule" id="PRU00339"/>
    </source>
</evidence>
<name>A0A6I6JMY0_9BACT</name>
<protein>
    <submittedName>
        <fullName evidence="6">Tetratricopeptide repeat protein</fullName>
    </submittedName>
</protein>
<keyword evidence="4" id="KW-0472">Membrane</keyword>
<feature type="transmembrane region" description="Helical" evidence="4">
    <location>
        <begin position="116"/>
        <end position="137"/>
    </location>
</feature>
<keyword evidence="2 3" id="KW-0802">TPR repeat</keyword>
<evidence type="ECO:0000256" key="4">
    <source>
        <dbReference type="SAM" id="Phobius"/>
    </source>
</evidence>
<dbReference type="RefSeq" id="WP_158866266.1">
    <property type="nucleotide sequence ID" value="NZ_CP046401.1"/>
</dbReference>
<proteinExistence type="predicted"/>
<feature type="repeat" description="TPR" evidence="3">
    <location>
        <begin position="442"/>
        <end position="475"/>
    </location>
</feature>
<feature type="transmembrane region" description="Helical" evidence="4">
    <location>
        <begin position="282"/>
        <end position="299"/>
    </location>
</feature>